<reference evidence="2 3" key="1">
    <citation type="submission" date="2020-08" db="EMBL/GenBank/DDBJ databases">
        <title>Genomic Encyclopedia of Type Strains, Phase IV (KMG-IV): sequencing the most valuable type-strain genomes for metagenomic binning, comparative biology and taxonomic classification.</title>
        <authorList>
            <person name="Goeker M."/>
        </authorList>
    </citation>
    <scope>NUCLEOTIDE SEQUENCE [LARGE SCALE GENOMIC DNA]</scope>
    <source>
        <strain evidence="2 3">DSM 23240</strain>
    </source>
</reference>
<protein>
    <submittedName>
        <fullName evidence="2">Uncharacterized protein</fullName>
    </submittedName>
</protein>
<evidence type="ECO:0000313" key="3">
    <source>
        <dbReference type="Proteomes" id="UP000571084"/>
    </source>
</evidence>
<comment type="caution">
    <text evidence="2">The sequence shown here is derived from an EMBL/GenBank/DDBJ whole genome shotgun (WGS) entry which is preliminary data.</text>
</comment>
<keyword evidence="1" id="KW-0732">Signal</keyword>
<sequence length="115" mass="12761">MPATTWLKRWLIAVAMTMMALPALAFDRTFPATTLRGNMTITAYPAITVGKATLQLSPGSRIWGQNHLTQIPVSLGSSTYLVNYTQNFQGDVDRVWILTTDEASQSIETQRSNLK</sequence>
<feature type="chain" id="PRO_5032942114" evidence="1">
    <location>
        <begin position="26"/>
        <end position="115"/>
    </location>
</feature>
<proteinExistence type="predicted"/>
<dbReference type="Proteomes" id="UP000571084">
    <property type="component" value="Unassembled WGS sequence"/>
</dbReference>
<dbReference type="EMBL" id="JACHHQ010000005">
    <property type="protein sequence ID" value="MBB5200651.1"/>
    <property type="molecule type" value="Genomic_DNA"/>
</dbReference>
<keyword evidence="3" id="KW-1185">Reference proteome</keyword>
<accession>A0A840RVR1</accession>
<gene>
    <name evidence="2" type="ORF">HNR39_002493</name>
</gene>
<feature type="signal peptide" evidence="1">
    <location>
        <begin position="1"/>
        <end position="25"/>
    </location>
</feature>
<evidence type="ECO:0000256" key="1">
    <source>
        <dbReference type="SAM" id="SignalP"/>
    </source>
</evidence>
<name>A0A840RVR1_9BURK</name>
<dbReference type="AlphaFoldDB" id="A0A840RVR1"/>
<dbReference type="RefSeq" id="WP_168055870.1">
    <property type="nucleotide sequence ID" value="NZ_JAAOZT010000007.1"/>
</dbReference>
<evidence type="ECO:0000313" key="2">
    <source>
        <dbReference type="EMBL" id="MBB5200651.1"/>
    </source>
</evidence>
<organism evidence="2 3">
    <name type="scientific">Glaciimonas immobilis</name>
    <dbReference type="NCBI Taxonomy" id="728004"/>
    <lineage>
        <taxon>Bacteria</taxon>
        <taxon>Pseudomonadati</taxon>
        <taxon>Pseudomonadota</taxon>
        <taxon>Betaproteobacteria</taxon>
        <taxon>Burkholderiales</taxon>
        <taxon>Oxalobacteraceae</taxon>
        <taxon>Glaciimonas</taxon>
    </lineage>
</organism>